<dbReference type="AlphaFoldDB" id="A0A6M3IVD8"/>
<protein>
    <submittedName>
        <fullName evidence="1">Uncharacterized protein</fullName>
    </submittedName>
</protein>
<dbReference type="EMBL" id="MT142416">
    <property type="protein sequence ID" value="QJA80299.1"/>
    <property type="molecule type" value="Genomic_DNA"/>
</dbReference>
<sequence length="178" mass="20715">MRRILLLIPLVLLAGCTPEVNVVEVPQPYPVVEYRTVEVEKPIYIDRWHEPEIVTVNNTIIKEVIKEVEITRVINNSWREFESLSEFTAWVDGKLTYLMPSSSYTVDCDDYALRLQQEAYKDGYFLSVQLVLDGYLWGKRVTNNTEPHMGNLVVIGNEVFFIEPQPDDYRVIKICDKD</sequence>
<gene>
    <name evidence="2" type="ORF">MM415A00747_0005</name>
    <name evidence="1" type="ORF">MM415B00927_0013</name>
</gene>
<accession>A0A6M3IVD8</accession>
<dbReference type="EMBL" id="MT141444">
    <property type="protein sequence ID" value="QJA61526.1"/>
    <property type="molecule type" value="Genomic_DNA"/>
</dbReference>
<proteinExistence type="predicted"/>
<evidence type="ECO:0000313" key="2">
    <source>
        <dbReference type="EMBL" id="QJA80299.1"/>
    </source>
</evidence>
<dbReference type="PROSITE" id="PS51257">
    <property type="entry name" value="PROKAR_LIPOPROTEIN"/>
    <property type="match status" value="1"/>
</dbReference>
<name>A0A6M3IVD8_9ZZZZ</name>
<evidence type="ECO:0000313" key="1">
    <source>
        <dbReference type="EMBL" id="QJA61526.1"/>
    </source>
</evidence>
<reference evidence="1" key="1">
    <citation type="submission" date="2020-03" db="EMBL/GenBank/DDBJ databases">
        <title>The deep terrestrial virosphere.</title>
        <authorList>
            <person name="Holmfeldt K."/>
            <person name="Nilsson E."/>
            <person name="Simone D."/>
            <person name="Lopez-Fernandez M."/>
            <person name="Wu X."/>
            <person name="de Brujin I."/>
            <person name="Lundin D."/>
            <person name="Andersson A."/>
            <person name="Bertilsson S."/>
            <person name="Dopson M."/>
        </authorList>
    </citation>
    <scope>NUCLEOTIDE SEQUENCE</scope>
    <source>
        <strain evidence="2">MM415A00747</strain>
        <strain evidence="1">MM415B00927</strain>
    </source>
</reference>
<dbReference type="Gene3D" id="3.30.460.70">
    <property type="match status" value="1"/>
</dbReference>
<organism evidence="1">
    <name type="scientific">viral metagenome</name>
    <dbReference type="NCBI Taxonomy" id="1070528"/>
    <lineage>
        <taxon>unclassified sequences</taxon>
        <taxon>metagenomes</taxon>
        <taxon>organismal metagenomes</taxon>
    </lineage>
</organism>